<accession>A0ABY6GPB3</accession>
<protein>
    <recommendedName>
        <fullName evidence="3">Phage tail protein</fullName>
    </recommendedName>
</protein>
<gene>
    <name evidence="1" type="ORF">NX720_15280</name>
</gene>
<organism evidence="1 2">
    <name type="scientific">Endozoicomonas euniceicola</name>
    <dbReference type="NCBI Taxonomy" id="1234143"/>
    <lineage>
        <taxon>Bacteria</taxon>
        <taxon>Pseudomonadati</taxon>
        <taxon>Pseudomonadota</taxon>
        <taxon>Gammaproteobacteria</taxon>
        <taxon>Oceanospirillales</taxon>
        <taxon>Endozoicomonadaceae</taxon>
        <taxon>Endozoicomonas</taxon>
    </lineage>
</organism>
<proteinExistence type="predicted"/>
<evidence type="ECO:0000313" key="2">
    <source>
        <dbReference type="Proteomes" id="UP001163255"/>
    </source>
</evidence>
<sequence>MNKLYFDLDFEELDTVAKGLGATEVVVKQAYNAALTFTARKLSTLAARALQKGLDIKAQKFIRKRLFQFKRSRNGLGEVTLWYGLNDMTAVAWGNPKQTAEGVSVGNRTIKGAFRAKVKKFGSDKDYKTGAFIRQPGGKRRGPKMLSQKTGRKYRSQLPIQLATFRIKDQAESIIEDDVLVDFEDIFMTEYERQLKWRMEKLKQG</sequence>
<evidence type="ECO:0008006" key="3">
    <source>
        <dbReference type="Google" id="ProtNLM"/>
    </source>
</evidence>
<dbReference type="RefSeq" id="WP_262595661.1">
    <property type="nucleotide sequence ID" value="NZ_CP103300.1"/>
</dbReference>
<keyword evidence="2" id="KW-1185">Reference proteome</keyword>
<reference evidence="1" key="1">
    <citation type="submission" date="2022-10" db="EMBL/GenBank/DDBJ databases">
        <title>Completed Genome Sequence of two octocoral isolated bacterium, Endozoicomonas euniceicola EF212T and Endozoicomonas gorgoniicola PS125T.</title>
        <authorList>
            <person name="Chiou Y.-J."/>
            <person name="Chen Y.-H."/>
        </authorList>
    </citation>
    <scope>NUCLEOTIDE SEQUENCE</scope>
    <source>
        <strain evidence="1">EF212</strain>
    </source>
</reference>
<evidence type="ECO:0000313" key="1">
    <source>
        <dbReference type="EMBL" id="UYM14259.1"/>
    </source>
</evidence>
<name>A0ABY6GPB3_9GAMM</name>
<dbReference type="Proteomes" id="UP001163255">
    <property type="component" value="Chromosome"/>
</dbReference>
<dbReference type="EMBL" id="CP103300">
    <property type="protein sequence ID" value="UYM14259.1"/>
    <property type="molecule type" value="Genomic_DNA"/>
</dbReference>